<gene>
    <name evidence="2" type="ORF">ACFOOI_08340</name>
</gene>
<dbReference type="InterPro" id="IPR024775">
    <property type="entry name" value="DinB-like"/>
</dbReference>
<feature type="domain" description="DinB-like" evidence="1">
    <location>
        <begin position="50"/>
        <end position="165"/>
    </location>
</feature>
<accession>A0ABV7YTZ9</accession>
<evidence type="ECO:0000313" key="2">
    <source>
        <dbReference type="EMBL" id="MFC3810659.1"/>
    </source>
</evidence>
<dbReference type="Proteomes" id="UP001595616">
    <property type="component" value="Unassembled WGS sequence"/>
</dbReference>
<organism evidence="2 3">
    <name type="scientific">Lacihabitans lacunae</name>
    <dbReference type="NCBI Taxonomy" id="1028214"/>
    <lineage>
        <taxon>Bacteria</taxon>
        <taxon>Pseudomonadati</taxon>
        <taxon>Bacteroidota</taxon>
        <taxon>Cytophagia</taxon>
        <taxon>Cytophagales</taxon>
        <taxon>Leadbetterellaceae</taxon>
        <taxon>Lacihabitans</taxon>
    </lineage>
</organism>
<keyword evidence="3" id="KW-1185">Reference proteome</keyword>
<dbReference type="EMBL" id="JBHRYQ010000001">
    <property type="protein sequence ID" value="MFC3810659.1"/>
    <property type="molecule type" value="Genomic_DNA"/>
</dbReference>
<reference evidence="3" key="1">
    <citation type="journal article" date="2019" name="Int. J. Syst. Evol. Microbiol.">
        <title>The Global Catalogue of Microorganisms (GCM) 10K type strain sequencing project: providing services to taxonomists for standard genome sequencing and annotation.</title>
        <authorList>
            <consortium name="The Broad Institute Genomics Platform"/>
            <consortium name="The Broad Institute Genome Sequencing Center for Infectious Disease"/>
            <person name="Wu L."/>
            <person name="Ma J."/>
        </authorList>
    </citation>
    <scope>NUCLEOTIDE SEQUENCE [LARGE SCALE GENOMIC DNA]</scope>
    <source>
        <strain evidence="3">CECT 7956</strain>
    </source>
</reference>
<name>A0ABV7YTZ9_9BACT</name>
<dbReference type="RefSeq" id="WP_379836961.1">
    <property type="nucleotide sequence ID" value="NZ_JBHRYQ010000001.1"/>
</dbReference>
<comment type="caution">
    <text evidence="2">The sequence shown here is derived from an EMBL/GenBank/DDBJ whole genome shotgun (WGS) entry which is preliminary data.</text>
</comment>
<dbReference type="Gene3D" id="1.20.120.450">
    <property type="entry name" value="dinb family like domain"/>
    <property type="match status" value="1"/>
</dbReference>
<dbReference type="InterPro" id="IPR034660">
    <property type="entry name" value="DinB/YfiT-like"/>
</dbReference>
<proteinExistence type="predicted"/>
<evidence type="ECO:0000259" key="1">
    <source>
        <dbReference type="Pfam" id="PF12867"/>
    </source>
</evidence>
<protein>
    <submittedName>
        <fullName evidence="2">DinB family protein</fullName>
    </submittedName>
</protein>
<evidence type="ECO:0000313" key="3">
    <source>
        <dbReference type="Proteomes" id="UP001595616"/>
    </source>
</evidence>
<sequence length="173" mass="19994">MIKKSDIGELPKFFDRYISITDDVDLIEGLNHYAPHNVFPSTDALAALKDKIYAPGKWTIKDILQHCIDTERIMVYRALCFARFDENMMPGFDEGEYAKNTNLENRTVEDLMEEFGIVRKSNILMFESFNKKMLLRKGTANHIRLSPLSLGFVIMGHGLHHANVIKERYLNLK</sequence>
<dbReference type="SUPFAM" id="SSF109854">
    <property type="entry name" value="DinB/YfiT-like putative metalloenzymes"/>
    <property type="match status" value="1"/>
</dbReference>
<dbReference type="Pfam" id="PF12867">
    <property type="entry name" value="DinB_2"/>
    <property type="match status" value="1"/>
</dbReference>